<proteinExistence type="predicted"/>
<gene>
    <name evidence="2" type="ORF">A3G49_06835</name>
</gene>
<evidence type="ECO:0000313" key="3">
    <source>
        <dbReference type="Proteomes" id="UP000177171"/>
    </source>
</evidence>
<dbReference type="Proteomes" id="UP000177171">
    <property type="component" value="Unassembled WGS sequence"/>
</dbReference>
<protein>
    <submittedName>
        <fullName evidence="2">Uncharacterized protein</fullName>
    </submittedName>
</protein>
<reference evidence="2 3" key="1">
    <citation type="journal article" date="2016" name="Nat. Commun.">
        <title>Thousands of microbial genomes shed light on interconnected biogeochemical processes in an aquifer system.</title>
        <authorList>
            <person name="Anantharaman K."/>
            <person name="Brown C.T."/>
            <person name="Hug L.A."/>
            <person name="Sharon I."/>
            <person name="Castelle C.J."/>
            <person name="Probst A.J."/>
            <person name="Thomas B.C."/>
            <person name="Singh A."/>
            <person name="Wilkins M.J."/>
            <person name="Karaoz U."/>
            <person name="Brodie E.L."/>
            <person name="Williams K.H."/>
            <person name="Hubbard S.S."/>
            <person name="Banfield J.F."/>
        </authorList>
    </citation>
    <scope>NUCLEOTIDE SEQUENCE [LARGE SCALE GENOMIC DNA]</scope>
</reference>
<comment type="caution">
    <text evidence="2">The sequence shown here is derived from an EMBL/GenBank/DDBJ whole genome shotgun (WGS) entry which is preliminary data.</text>
</comment>
<feature type="region of interest" description="Disordered" evidence="1">
    <location>
        <begin position="90"/>
        <end position="122"/>
    </location>
</feature>
<evidence type="ECO:0000256" key="1">
    <source>
        <dbReference type="SAM" id="MobiDB-lite"/>
    </source>
</evidence>
<accession>A0A1G2LPF4</accession>
<evidence type="ECO:0000313" key="2">
    <source>
        <dbReference type="EMBL" id="OHA13487.1"/>
    </source>
</evidence>
<sequence length="122" mass="13847">MAGITDDDKRLLEKFDLSVREYIFEPRLDIKRVGLFIDIDGAVTLCLEVLWQNSVSGRQKREIESGIRLRIIGKFPELKGVEFFKVMETPPKSPDGIVRGPNYAYNRTANPPTPPSSLRPSQ</sequence>
<dbReference type="AlphaFoldDB" id="A0A1G2LPF4"/>
<dbReference type="EMBL" id="MHQY01000026">
    <property type="protein sequence ID" value="OHA13487.1"/>
    <property type="molecule type" value="Genomic_DNA"/>
</dbReference>
<organism evidence="2 3">
    <name type="scientific">Candidatus Sungbacteria bacterium RIFCSPLOWO2_12_FULL_41_11</name>
    <dbReference type="NCBI Taxonomy" id="1802286"/>
    <lineage>
        <taxon>Bacteria</taxon>
        <taxon>Candidatus Sungiibacteriota</taxon>
    </lineage>
</organism>
<feature type="compositionally biased region" description="Pro residues" evidence="1">
    <location>
        <begin position="111"/>
        <end position="122"/>
    </location>
</feature>
<name>A0A1G2LPF4_9BACT</name>